<dbReference type="Proteomes" id="UP000015101">
    <property type="component" value="Unassembled WGS sequence"/>
</dbReference>
<dbReference type="InParanoid" id="T1EP16"/>
<dbReference type="EMBL" id="AMQM01000252">
    <property type="status" value="NOT_ANNOTATED_CDS"/>
    <property type="molecule type" value="Genomic_DNA"/>
</dbReference>
<dbReference type="InterPro" id="IPR001300">
    <property type="entry name" value="Peptidase_C2_calpain_cat"/>
</dbReference>
<dbReference type="KEGG" id="hro:HELRODRAFT_159445"/>
<proteinExistence type="inferred from homology"/>
<evidence type="ECO:0000256" key="3">
    <source>
        <dbReference type="ARBA" id="ARBA00022801"/>
    </source>
</evidence>
<protein>
    <recommendedName>
        <fullName evidence="7">Calpain catalytic domain-containing protein</fullName>
    </recommendedName>
</protein>
<dbReference type="PANTHER" id="PTHR10183:SF379">
    <property type="entry name" value="CALPAIN-5"/>
    <property type="match status" value="1"/>
</dbReference>
<keyword evidence="3 6" id="KW-0378">Hydrolase</keyword>
<keyword evidence="2 6" id="KW-0645">Protease</keyword>
<comment type="similarity">
    <text evidence="1">Belongs to the peptidase C2 family.</text>
</comment>
<name>T1EP16_HELRO</name>
<feature type="domain" description="Calpain catalytic" evidence="7">
    <location>
        <begin position="26"/>
        <end position="293"/>
    </location>
</feature>
<dbReference type="CDD" id="cd00044">
    <property type="entry name" value="CysPc"/>
    <property type="match status" value="1"/>
</dbReference>
<dbReference type="GeneID" id="20198316"/>
<evidence type="ECO:0000313" key="9">
    <source>
        <dbReference type="EnsemblMetazoa" id="HelroP159445"/>
    </source>
</evidence>
<reference evidence="10" key="1">
    <citation type="submission" date="2012-12" db="EMBL/GenBank/DDBJ databases">
        <authorList>
            <person name="Hellsten U."/>
            <person name="Grimwood J."/>
            <person name="Chapman J.A."/>
            <person name="Shapiro H."/>
            <person name="Aerts A."/>
            <person name="Otillar R.P."/>
            <person name="Terry A.Y."/>
            <person name="Boore J.L."/>
            <person name="Simakov O."/>
            <person name="Marletaz F."/>
            <person name="Cho S.-J."/>
            <person name="Edsinger-Gonzales E."/>
            <person name="Havlak P."/>
            <person name="Kuo D.-H."/>
            <person name="Larsson T."/>
            <person name="Lv J."/>
            <person name="Arendt D."/>
            <person name="Savage R."/>
            <person name="Osoegawa K."/>
            <person name="de Jong P."/>
            <person name="Lindberg D.R."/>
            <person name="Seaver E.C."/>
            <person name="Weisblat D.A."/>
            <person name="Putnam N.H."/>
            <person name="Grigoriev I.V."/>
            <person name="Rokhsar D.S."/>
        </authorList>
    </citation>
    <scope>NUCLEOTIDE SEQUENCE</scope>
</reference>
<dbReference type="RefSeq" id="XP_009009578.1">
    <property type="nucleotide sequence ID" value="XM_009011330.1"/>
</dbReference>
<dbReference type="EMBL" id="KB095811">
    <property type="protein sequence ID" value="ESO12858.1"/>
    <property type="molecule type" value="Genomic_DNA"/>
</dbReference>
<dbReference type="eggNOG" id="KOG0045">
    <property type="taxonomic scope" value="Eukaryota"/>
</dbReference>
<evidence type="ECO:0000256" key="6">
    <source>
        <dbReference type="PROSITE-ProRule" id="PRU00239"/>
    </source>
</evidence>
<dbReference type="SUPFAM" id="SSF54001">
    <property type="entry name" value="Cysteine proteinases"/>
    <property type="match status" value="1"/>
</dbReference>
<evidence type="ECO:0000313" key="10">
    <source>
        <dbReference type="Proteomes" id="UP000015101"/>
    </source>
</evidence>
<dbReference type="Gene3D" id="3.90.70.10">
    <property type="entry name" value="Cysteine proteinases"/>
    <property type="match status" value="1"/>
</dbReference>
<dbReference type="EnsemblMetazoa" id="HelroT159445">
    <property type="protein sequence ID" value="HelroP159445"/>
    <property type="gene ID" value="HelroG159445"/>
</dbReference>
<dbReference type="GO" id="GO:0006508">
    <property type="term" value="P:proteolysis"/>
    <property type="evidence" value="ECO:0007669"/>
    <property type="project" value="UniProtKB-KW"/>
</dbReference>
<feature type="active site" evidence="5 6">
    <location>
        <position position="253"/>
    </location>
</feature>
<dbReference type="OMA" id="HIGCENN"/>
<evidence type="ECO:0000259" key="7">
    <source>
        <dbReference type="PROSITE" id="PS50203"/>
    </source>
</evidence>
<reference evidence="9" key="3">
    <citation type="submission" date="2015-06" db="UniProtKB">
        <authorList>
            <consortium name="EnsemblMetazoa"/>
        </authorList>
    </citation>
    <scope>IDENTIFICATION</scope>
</reference>
<evidence type="ECO:0000256" key="5">
    <source>
        <dbReference type="PIRSR" id="PIRSR622684-1"/>
    </source>
</evidence>
<dbReference type="STRING" id="6412.T1EP16"/>
<accession>T1EP16</accession>
<dbReference type="AlphaFoldDB" id="T1EP16"/>
<dbReference type="SMART" id="SM00230">
    <property type="entry name" value="CysPc"/>
    <property type="match status" value="1"/>
</dbReference>
<dbReference type="OrthoDB" id="424753at2759"/>
<gene>
    <name evidence="9" type="primary">20198316</name>
    <name evidence="8" type="ORF">HELRODRAFT_159445</name>
</gene>
<dbReference type="PRINTS" id="PR00704">
    <property type="entry name" value="CALPAIN"/>
</dbReference>
<organism evidence="9 10">
    <name type="scientific">Helobdella robusta</name>
    <name type="common">Californian leech</name>
    <dbReference type="NCBI Taxonomy" id="6412"/>
    <lineage>
        <taxon>Eukaryota</taxon>
        <taxon>Metazoa</taxon>
        <taxon>Spiralia</taxon>
        <taxon>Lophotrochozoa</taxon>
        <taxon>Annelida</taxon>
        <taxon>Clitellata</taxon>
        <taxon>Hirudinea</taxon>
        <taxon>Rhynchobdellida</taxon>
        <taxon>Glossiphoniidae</taxon>
        <taxon>Helobdella</taxon>
    </lineage>
</organism>
<feature type="active site" evidence="5 6">
    <location>
        <position position="279"/>
    </location>
</feature>
<dbReference type="PROSITE" id="PS50203">
    <property type="entry name" value="CALPAIN_CAT"/>
    <property type="match status" value="1"/>
</dbReference>
<dbReference type="InterPro" id="IPR022684">
    <property type="entry name" value="Calpain_cysteine_protease"/>
</dbReference>
<dbReference type="CTD" id="20198316"/>
<keyword evidence="10" id="KW-1185">Reference proteome</keyword>
<dbReference type="HOGENOM" id="CLU_010982_3_1_1"/>
<dbReference type="InterPro" id="IPR038765">
    <property type="entry name" value="Papain-like_cys_pep_sf"/>
</dbReference>
<dbReference type="Pfam" id="PF00648">
    <property type="entry name" value="Peptidase_C2"/>
    <property type="match status" value="1"/>
</dbReference>
<evidence type="ECO:0000256" key="1">
    <source>
        <dbReference type="ARBA" id="ARBA00007623"/>
    </source>
</evidence>
<dbReference type="GO" id="GO:0004198">
    <property type="term" value="F:calcium-dependent cysteine-type endopeptidase activity"/>
    <property type="evidence" value="ECO:0007669"/>
    <property type="project" value="InterPro"/>
</dbReference>
<keyword evidence="4 6" id="KW-0788">Thiol protease</keyword>
<reference evidence="8 10" key="2">
    <citation type="journal article" date="2013" name="Nature">
        <title>Insights into bilaterian evolution from three spiralian genomes.</title>
        <authorList>
            <person name="Simakov O."/>
            <person name="Marletaz F."/>
            <person name="Cho S.J."/>
            <person name="Edsinger-Gonzales E."/>
            <person name="Havlak P."/>
            <person name="Hellsten U."/>
            <person name="Kuo D.H."/>
            <person name="Larsson T."/>
            <person name="Lv J."/>
            <person name="Arendt D."/>
            <person name="Savage R."/>
            <person name="Osoegawa K."/>
            <person name="de Jong P."/>
            <person name="Grimwood J."/>
            <person name="Chapman J.A."/>
            <person name="Shapiro H."/>
            <person name="Aerts A."/>
            <person name="Otillar R.P."/>
            <person name="Terry A.Y."/>
            <person name="Boore J.L."/>
            <person name="Grigoriev I.V."/>
            <person name="Lindberg D.R."/>
            <person name="Seaver E.C."/>
            <person name="Weisblat D.A."/>
            <person name="Putnam N.H."/>
            <person name="Rokhsar D.S."/>
        </authorList>
    </citation>
    <scope>NUCLEOTIDE SEQUENCE</scope>
</reference>
<evidence type="ECO:0000313" key="8">
    <source>
        <dbReference type="EMBL" id="ESO12858.1"/>
    </source>
</evidence>
<evidence type="ECO:0000256" key="2">
    <source>
        <dbReference type="ARBA" id="ARBA00022670"/>
    </source>
</evidence>
<dbReference type="PANTHER" id="PTHR10183">
    <property type="entry name" value="CALPAIN"/>
    <property type="match status" value="1"/>
</dbReference>
<sequence length="293" mass="33989">MSSSDGAVFGQMSRHFIELRNQYLNKYLTEGILYTDKSFDKFSTRDSNRSTKSVRWLRPHEICKQLHLPQPVFIDNGMSITDVSQGEISNCWFVAVIACLSTLDNVLEKYVPPGQDFDQFYSGCFCFHIGCENNFTEVIVDDLLPVDENGNLIYGRNKQDRNEFWFPLFEKAYANHIGGYKNMVESRMSRGLEDLTKGVVNEISLYPSMTTDVFDDWKGLMNCGFLFLAYIESRDRSQWTKEEDLMNGLVRGHAYSITFMYSMDSDKSDRVLRLMQLKNPWGKKEWNGAWSDE</sequence>
<evidence type="ECO:0000256" key="4">
    <source>
        <dbReference type="ARBA" id="ARBA00022807"/>
    </source>
</evidence>
<feature type="active site" evidence="5 6">
    <location>
        <position position="91"/>
    </location>
</feature>